<dbReference type="SUPFAM" id="SSF53623">
    <property type="entry name" value="MurD-like peptide ligases, catalytic domain"/>
    <property type="match status" value="1"/>
</dbReference>
<feature type="domain" description="Mur ligase C-terminal" evidence="13">
    <location>
        <begin position="319"/>
        <end position="440"/>
    </location>
</feature>
<dbReference type="InterPro" id="IPR051046">
    <property type="entry name" value="MurCDEF_CellWall_CoF430Synth"/>
</dbReference>
<evidence type="ECO:0000256" key="10">
    <source>
        <dbReference type="HAMAP-Rule" id="MF_02019"/>
    </source>
</evidence>
<keyword evidence="5 10" id="KW-0067">ATP-binding</keyword>
<comment type="similarity">
    <text evidence="10">Belongs to the MurCDEF family. MurF subfamily.</text>
</comment>
<dbReference type="UniPathway" id="UPA00219"/>
<dbReference type="PANTHER" id="PTHR43024">
    <property type="entry name" value="UDP-N-ACETYLMURAMOYL-TRIPEPTIDE--D-ALANYL-D-ALANINE LIGASE"/>
    <property type="match status" value="1"/>
</dbReference>
<dbReference type="GO" id="GO:0008766">
    <property type="term" value="F:UDP-N-acetylmuramoylalanyl-D-glutamyl-2,6-diaminopimelate-D-alanyl-D-alanine ligase activity"/>
    <property type="evidence" value="ECO:0007669"/>
    <property type="project" value="RHEA"/>
</dbReference>
<organism evidence="15 16">
    <name type="scientific">Clostridium colicanis DSM 13634</name>
    <dbReference type="NCBI Taxonomy" id="1121305"/>
    <lineage>
        <taxon>Bacteria</taxon>
        <taxon>Bacillati</taxon>
        <taxon>Bacillota</taxon>
        <taxon>Clostridia</taxon>
        <taxon>Eubacteriales</taxon>
        <taxon>Clostridiaceae</taxon>
        <taxon>Clostridium</taxon>
    </lineage>
</organism>
<evidence type="ECO:0000256" key="7">
    <source>
        <dbReference type="ARBA" id="ARBA00022984"/>
    </source>
</evidence>
<keyword evidence="2 10" id="KW-0436">Ligase</keyword>
<dbReference type="GO" id="GO:0008360">
    <property type="term" value="P:regulation of cell shape"/>
    <property type="evidence" value="ECO:0007669"/>
    <property type="project" value="UniProtKB-KW"/>
</dbReference>
<dbReference type="InterPro" id="IPR036565">
    <property type="entry name" value="Mur-like_cat_sf"/>
</dbReference>
<dbReference type="Gene3D" id="3.40.1190.10">
    <property type="entry name" value="Mur-like, catalytic domain"/>
    <property type="match status" value="1"/>
</dbReference>
<reference evidence="15 16" key="1">
    <citation type="submission" date="2016-02" db="EMBL/GenBank/DDBJ databases">
        <title>Genome sequence of Clostridium colicanis DSM 13634.</title>
        <authorList>
            <person name="Poehlein A."/>
            <person name="Daniel R."/>
        </authorList>
    </citation>
    <scope>NUCLEOTIDE SEQUENCE [LARGE SCALE GENOMIC DNA]</scope>
    <source>
        <strain evidence="15 16">DSM 13634</strain>
    </source>
</reference>
<keyword evidence="4 10" id="KW-0547">Nucleotide-binding</keyword>
<dbReference type="GO" id="GO:0047480">
    <property type="term" value="F:UDP-N-acetylmuramoyl-tripeptide-D-alanyl-D-alanine ligase activity"/>
    <property type="evidence" value="ECO:0007669"/>
    <property type="project" value="UniProtKB-UniRule"/>
</dbReference>
<dbReference type="InterPro" id="IPR000713">
    <property type="entry name" value="Mur_ligase_N"/>
</dbReference>
<dbReference type="GO" id="GO:0051301">
    <property type="term" value="P:cell division"/>
    <property type="evidence" value="ECO:0007669"/>
    <property type="project" value="UniProtKB-KW"/>
</dbReference>
<evidence type="ECO:0000256" key="9">
    <source>
        <dbReference type="ARBA" id="ARBA00023316"/>
    </source>
</evidence>
<evidence type="ECO:0000313" key="15">
    <source>
        <dbReference type="EMBL" id="KYH29776.1"/>
    </source>
</evidence>
<dbReference type="AlphaFoldDB" id="A0A151AQ56"/>
<dbReference type="EC" id="6.3.2.10" evidence="10 11"/>
<dbReference type="RefSeq" id="WP_061857348.1">
    <property type="nucleotide sequence ID" value="NZ_LTBB01000002.1"/>
</dbReference>
<evidence type="ECO:0000256" key="1">
    <source>
        <dbReference type="ARBA" id="ARBA00022490"/>
    </source>
</evidence>
<dbReference type="GO" id="GO:0005524">
    <property type="term" value="F:ATP binding"/>
    <property type="evidence" value="ECO:0007669"/>
    <property type="project" value="UniProtKB-UniRule"/>
</dbReference>
<dbReference type="Gene3D" id="3.40.1390.10">
    <property type="entry name" value="MurE/MurF, N-terminal domain"/>
    <property type="match status" value="1"/>
</dbReference>
<keyword evidence="16" id="KW-1185">Reference proteome</keyword>
<dbReference type="PANTHER" id="PTHR43024:SF1">
    <property type="entry name" value="UDP-N-ACETYLMURAMOYL-TRIPEPTIDE--D-ALANYL-D-ALANINE LIGASE"/>
    <property type="match status" value="1"/>
</dbReference>
<dbReference type="InterPro" id="IPR036615">
    <property type="entry name" value="Mur_ligase_C_dom_sf"/>
</dbReference>
<keyword evidence="7 10" id="KW-0573">Peptidoglycan synthesis</keyword>
<evidence type="ECO:0000256" key="4">
    <source>
        <dbReference type="ARBA" id="ARBA00022741"/>
    </source>
</evidence>
<evidence type="ECO:0000256" key="2">
    <source>
        <dbReference type="ARBA" id="ARBA00022598"/>
    </source>
</evidence>
<dbReference type="InterPro" id="IPR005863">
    <property type="entry name" value="UDP-N-AcMur_synth"/>
</dbReference>
<protein>
    <recommendedName>
        <fullName evidence="10 11">UDP-N-acetylmuramoyl-tripeptide--D-alanyl-D-alanine ligase</fullName>
        <ecNumber evidence="10 11">6.3.2.10</ecNumber>
    </recommendedName>
    <alternativeName>
        <fullName evidence="10">D-alanyl-D-alanine-adding enzyme</fullName>
    </alternativeName>
</protein>
<dbReference type="NCBIfam" id="TIGR01143">
    <property type="entry name" value="murF"/>
    <property type="match status" value="1"/>
</dbReference>
<evidence type="ECO:0000259" key="12">
    <source>
        <dbReference type="Pfam" id="PF01225"/>
    </source>
</evidence>
<evidence type="ECO:0000313" key="16">
    <source>
        <dbReference type="Proteomes" id="UP000075374"/>
    </source>
</evidence>
<evidence type="ECO:0000256" key="8">
    <source>
        <dbReference type="ARBA" id="ARBA00023306"/>
    </source>
</evidence>
<keyword evidence="6 10" id="KW-0133">Cell shape</keyword>
<evidence type="ECO:0000256" key="11">
    <source>
        <dbReference type="RuleBase" id="RU004136"/>
    </source>
</evidence>
<name>A0A151AQ56_9CLOT</name>
<dbReference type="STRING" id="1121305.CLCOL_04140"/>
<evidence type="ECO:0000256" key="3">
    <source>
        <dbReference type="ARBA" id="ARBA00022618"/>
    </source>
</evidence>
<evidence type="ECO:0000256" key="5">
    <source>
        <dbReference type="ARBA" id="ARBA00022840"/>
    </source>
</evidence>
<comment type="pathway">
    <text evidence="10 11">Cell wall biogenesis; peptidoglycan biosynthesis.</text>
</comment>
<evidence type="ECO:0000256" key="6">
    <source>
        <dbReference type="ARBA" id="ARBA00022960"/>
    </source>
</evidence>
<dbReference type="GO" id="GO:0009252">
    <property type="term" value="P:peptidoglycan biosynthetic process"/>
    <property type="evidence" value="ECO:0007669"/>
    <property type="project" value="UniProtKB-UniRule"/>
</dbReference>
<feature type="binding site" evidence="10">
    <location>
        <begin position="115"/>
        <end position="121"/>
    </location>
    <ligand>
        <name>ATP</name>
        <dbReference type="ChEBI" id="CHEBI:30616"/>
    </ligand>
</feature>
<comment type="subcellular location">
    <subcellularLocation>
        <location evidence="10 11">Cytoplasm</location>
    </subcellularLocation>
</comment>
<dbReference type="HAMAP" id="MF_02019">
    <property type="entry name" value="MurF"/>
    <property type="match status" value="1"/>
</dbReference>
<dbReference type="Pfam" id="PF08245">
    <property type="entry name" value="Mur_ligase_M"/>
    <property type="match status" value="1"/>
</dbReference>
<dbReference type="Proteomes" id="UP000075374">
    <property type="component" value="Unassembled WGS sequence"/>
</dbReference>
<feature type="domain" description="Mur ligase N-terminal catalytic" evidence="12">
    <location>
        <begin position="26"/>
        <end position="101"/>
    </location>
</feature>
<comment type="caution">
    <text evidence="15">The sequence shown here is derived from an EMBL/GenBank/DDBJ whole genome shotgun (WGS) entry which is preliminary data.</text>
</comment>
<proteinExistence type="inferred from homology"/>
<keyword evidence="9 10" id="KW-0961">Cell wall biogenesis/degradation</keyword>
<keyword evidence="1 10" id="KW-0963">Cytoplasm</keyword>
<evidence type="ECO:0000259" key="14">
    <source>
        <dbReference type="Pfam" id="PF08245"/>
    </source>
</evidence>
<feature type="domain" description="Mur ligase central" evidence="14">
    <location>
        <begin position="113"/>
        <end position="296"/>
    </location>
</feature>
<comment type="catalytic activity">
    <reaction evidence="10 11">
        <text>D-alanyl-D-alanine + UDP-N-acetyl-alpha-D-muramoyl-L-alanyl-gamma-D-glutamyl-meso-2,6-diaminopimelate + ATP = UDP-N-acetyl-alpha-D-muramoyl-L-alanyl-gamma-D-glutamyl-meso-2,6-diaminopimeloyl-D-alanyl-D-alanine + ADP + phosphate + H(+)</text>
        <dbReference type="Rhea" id="RHEA:28374"/>
        <dbReference type="ChEBI" id="CHEBI:15378"/>
        <dbReference type="ChEBI" id="CHEBI:30616"/>
        <dbReference type="ChEBI" id="CHEBI:43474"/>
        <dbReference type="ChEBI" id="CHEBI:57822"/>
        <dbReference type="ChEBI" id="CHEBI:61386"/>
        <dbReference type="ChEBI" id="CHEBI:83905"/>
        <dbReference type="ChEBI" id="CHEBI:456216"/>
        <dbReference type="EC" id="6.3.2.10"/>
    </reaction>
</comment>
<accession>A0A151AQ56</accession>
<dbReference type="InterPro" id="IPR004101">
    <property type="entry name" value="Mur_ligase_C"/>
</dbReference>
<dbReference type="Pfam" id="PF02875">
    <property type="entry name" value="Mur_ligase_C"/>
    <property type="match status" value="1"/>
</dbReference>
<keyword evidence="8 10" id="KW-0131">Cell cycle</keyword>
<keyword evidence="3 10" id="KW-0132">Cell division</keyword>
<dbReference type="SUPFAM" id="SSF63418">
    <property type="entry name" value="MurE/MurF N-terminal domain"/>
    <property type="match status" value="1"/>
</dbReference>
<dbReference type="GO" id="GO:0071555">
    <property type="term" value="P:cell wall organization"/>
    <property type="evidence" value="ECO:0007669"/>
    <property type="project" value="UniProtKB-KW"/>
</dbReference>
<dbReference type="GO" id="GO:0005737">
    <property type="term" value="C:cytoplasm"/>
    <property type="evidence" value="ECO:0007669"/>
    <property type="project" value="UniProtKB-SubCell"/>
</dbReference>
<gene>
    <name evidence="10 15" type="primary">murF</name>
    <name evidence="15" type="ORF">CLCOL_04140</name>
</gene>
<evidence type="ECO:0000259" key="13">
    <source>
        <dbReference type="Pfam" id="PF02875"/>
    </source>
</evidence>
<dbReference type="SUPFAM" id="SSF53244">
    <property type="entry name" value="MurD-like peptide ligases, peptide-binding domain"/>
    <property type="match status" value="1"/>
</dbReference>
<dbReference type="PATRIC" id="fig|1121305.3.peg.416"/>
<dbReference type="InterPro" id="IPR035911">
    <property type="entry name" value="MurE/MurF_N"/>
</dbReference>
<dbReference type="InterPro" id="IPR013221">
    <property type="entry name" value="Mur_ligase_cen"/>
</dbReference>
<dbReference type="Pfam" id="PF01225">
    <property type="entry name" value="Mur_ligase"/>
    <property type="match status" value="1"/>
</dbReference>
<comment type="function">
    <text evidence="10 11">Involved in cell wall formation. Catalyzes the final step in the synthesis of UDP-N-acetylmuramoyl-pentapeptide, the precursor of murein.</text>
</comment>
<sequence>MESLSFEEIVEAINGKVYINAGNNKYNNLSTDTRKICKDSIFIALKGKNFNGNDYIEEASKKGANLCIVDEIKFKSKDLSKDTSIILVDDTKEALLNLAEYYRSKLKVKVIGITGSTGKTSTKDLTAAALSSKFKVFKTKGNFNNEIGLPLMIFELDNSYDIAVLEMGMSNLGEIHRLAKTARPNVAIITNIGISHIENLKTRENILKAKMEITDFFTKDNVLIVNGENDLLSTISSREYKIVKIGFKEGDFKAIDIFTDEEHVEFTVDDGIEKERFNIPVPGKHNVLNSLLAIAAGRIMNIEYDKLKEGIKNLSFTSMRLDIIKGNKFTIIDDCYNASPDSMKAALDVMSTMKVGRKIAVLGTMKELGDESYKFHMEVAKYAKDKGIDLLVTIGEFNKAYKEGFNDDDKFKEFDNVEDACEFLEANIKDKDGILIKASRSMKFETIVNKLKAKNC</sequence>
<dbReference type="Gene3D" id="3.90.190.20">
    <property type="entry name" value="Mur ligase, C-terminal domain"/>
    <property type="match status" value="1"/>
</dbReference>
<dbReference type="EMBL" id="LTBB01000002">
    <property type="protein sequence ID" value="KYH29776.1"/>
    <property type="molecule type" value="Genomic_DNA"/>
</dbReference>